<sequence>MRLRTGIFATAAFLVVVAFALPGRCWAEMFFYEDDQGRMHYTNQPRMTTYRVFAIFKNFPNADRDVILRVVRQKADKYGLDNRLIQALIQVESNFKPGAVSHKGAQGLMQIMPGTGKELGLDQPHDIEANIEAGVKYFRMQLDRFGSHDLALAAYNAGPAQVERYGGVPPFKETQDYVKKVLSIYHKLQGGA</sequence>
<dbReference type="InterPro" id="IPR008258">
    <property type="entry name" value="Transglycosylase_SLT_dom_1"/>
</dbReference>
<dbReference type="GO" id="GO:0008933">
    <property type="term" value="F:peptidoglycan lytic transglycosylase activity"/>
    <property type="evidence" value="ECO:0007669"/>
    <property type="project" value="InterPro"/>
</dbReference>
<dbReference type="GO" id="GO:0016020">
    <property type="term" value="C:membrane"/>
    <property type="evidence" value="ECO:0007669"/>
    <property type="project" value="InterPro"/>
</dbReference>
<dbReference type="Gene3D" id="1.10.530.10">
    <property type="match status" value="1"/>
</dbReference>
<evidence type="ECO:0000259" key="2">
    <source>
        <dbReference type="Pfam" id="PF01464"/>
    </source>
</evidence>
<dbReference type="InterPro" id="IPR023346">
    <property type="entry name" value="Lysozyme-like_dom_sf"/>
</dbReference>
<evidence type="ECO:0000313" key="3">
    <source>
        <dbReference type="EMBL" id="BBD07808.1"/>
    </source>
</evidence>
<dbReference type="EMBL" id="AP017378">
    <property type="protein sequence ID" value="BBD07808.1"/>
    <property type="molecule type" value="Genomic_DNA"/>
</dbReference>
<gene>
    <name evidence="3" type="ORF">DFE_1082</name>
</gene>
<dbReference type="SUPFAM" id="SSF53955">
    <property type="entry name" value="Lysozyme-like"/>
    <property type="match status" value="1"/>
</dbReference>
<dbReference type="PANTHER" id="PTHR37423">
    <property type="entry name" value="SOLUBLE LYTIC MUREIN TRANSGLYCOSYLASE-RELATED"/>
    <property type="match status" value="1"/>
</dbReference>
<dbReference type="KEGG" id="dfl:DFE_1082"/>
<dbReference type="Pfam" id="PF01464">
    <property type="entry name" value="SLT"/>
    <property type="match status" value="1"/>
</dbReference>
<dbReference type="Proteomes" id="UP000269883">
    <property type="component" value="Chromosome"/>
</dbReference>
<evidence type="ECO:0000313" key="4">
    <source>
        <dbReference type="Proteomes" id="UP000269883"/>
    </source>
</evidence>
<organism evidence="3 4">
    <name type="scientific">Desulfovibrio ferrophilus</name>
    <dbReference type="NCBI Taxonomy" id="241368"/>
    <lineage>
        <taxon>Bacteria</taxon>
        <taxon>Pseudomonadati</taxon>
        <taxon>Thermodesulfobacteriota</taxon>
        <taxon>Desulfovibrionia</taxon>
        <taxon>Desulfovibrionales</taxon>
        <taxon>Desulfovibrionaceae</taxon>
        <taxon>Desulfovibrio</taxon>
    </lineage>
</organism>
<dbReference type="InterPro" id="IPR000189">
    <property type="entry name" value="Transglyc_AS"/>
</dbReference>
<dbReference type="CDD" id="cd00254">
    <property type="entry name" value="LT-like"/>
    <property type="match status" value="1"/>
</dbReference>
<reference evidence="3 4" key="1">
    <citation type="journal article" date="2018" name="Sci. Adv.">
        <title>Multi-heme cytochromes provide a pathway for survival in energy-limited environments.</title>
        <authorList>
            <person name="Deng X."/>
            <person name="Dohmae N."/>
            <person name="Nealson K.H."/>
            <person name="Hashimoto K."/>
            <person name="Okamoto A."/>
        </authorList>
    </citation>
    <scope>NUCLEOTIDE SEQUENCE [LARGE SCALE GENOMIC DNA]</scope>
    <source>
        <strain evidence="3 4">IS5</strain>
    </source>
</reference>
<protein>
    <submittedName>
        <fullName evidence="3">Lytic transglycosylase catalytic</fullName>
    </submittedName>
</protein>
<proteinExistence type="inferred from homology"/>
<keyword evidence="4" id="KW-1185">Reference proteome</keyword>
<name>A0A2Z6AX75_9BACT</name>
<dbReference type="GO" id="GO:0000270">
    <property type="term" value="P:peptidoglycan metabolic process"/>
    <property type="evidence" value="ECO:0007669"/>
    <property type="project" value="InterPro"/>
</dbReference>
<comment type="similarity">
    <text evidence="1">Belongs to the transglycosylase Slt family.</text>
</comment>
<dbReference type="PROSITE" id="PS00922">
    <property type="entry name" value="TRANSGLYCOSYLASE"/>
    <property type="match status" value="1"/>
</dbReference>
<evidence type="ECO:0000256" key="1">
    <source>
        <dbReference type="ARBA" id="ARBA00007734"/>
    </source>
</evidence>
<dbReference type="PANTHER" id="PTHR37423:SF2">
    <property type="entry name" value="MEMBRANE-BOUND LYTIC MUREIN TRANSGLYCOSYLASE C"/>
    <property type="match status" value="1"/>
</dbReference>
<feature type="domain" description="Transglycosylase SLT" evidence="2">
    <location>
        <begin position="71"/>
        <end position="175"/>
    </location>
</feature>
<dbReference type="AlphaFoldDB" id="A0A2Z6AX75"/>
<accession>A0A2Z6AX75</accession>